<accession>A0ABU3QBP7</accession>
<keyword evidence="3" id="KW-1185">Reference proteome</keyword>
<evidence type="ECO:0000256" key="1">
    <source>
        <dbReference type="SAM" id="Phobius"/>
    </source>
</evidence>
<dbReference type="PANTHER" id="PTHR35813:SF1">
    <property type="entry name" value="INNER MEMBRANE PROTEIN YBAN"/>
    <property type="match status" value="1"/>
</dbReference>
<keyword evidence="1" id="KW-0812">Transmembrane</keyword>
<keyword evidence="1" id="KW-1133">Transmembrane helix</keyword>
<gene>
    <name evidence="2" type="ORF">RQX22_16560</name>
</gene>
<organism evidence="2 3">
    <name type="scientific">Sphingosinicella rhizophila</name>
    <dbReference type="NCBI Taxonomy" id="3050082"/>
    <lineage>
        <taxon>Bacteria</taxon>
        <taxon>Pseudomonadati</taxon>
        <taxon>Pseudomonadota</taxon>
        <taxon>Alphaproteobacteria</taxon>
        <taxon>Sphingomonadales</taxon>
        <taxon>Sphingosinicellaceae</taxon>
        <taxon>Sphingosinicella</taxon>
    </lineage>
</organism>
<sequence length="122" mass="13120">MILFYRLSGLAALGTGLVGIFVPLLPTIPFILLAAFCFARSHPLWEARLLRSRFGPAIIDWRETGAISRKGKVAVLSVFGLSGTAGYLSLEGWRALLPVLACAVGAIWILTRPTAVSRPPSD</sequence>
<proteinExistence type="predicted"/>
<dbReference type="InterPro" id="IPR007401">
    <property type="entry name" value="DUF454"/>
</dbReference>
<dbReference type="EMBL" id="JAVUPU010000010">
    <property type="protein sequence ID" value="MDT9600574.1"/>
    <property type="molecule type" value="Genomic_DNA"/>
</dbReference>
<dbReference type="PIRSF" id="PIRSF016789">
    <property type="entry name" value="DUF454"/>
    <property type="match status" value="1"/>
</dbReference>
<dbReference type="RefSeq" id="WP_315727900.1">
    <property type="nucleotide sequence ID" value="NZ_JAVUPU010000010.1"/>
</dbReference>
<name>A0ABU3QBP7_9SPHN</name>
<evidence type="ECO:0000313" key="2">
    <source>
        <dbReference type="EMBL" id="MDT9600574.1"/>
    </source>
</evidence>
<reference evidence="2 3" key="1">
    <citation type="submission" date="2023-05" db="EMBL/GenBank/DDBJ databases">
        <authorList>
            <person name="Guo Y."/>
        </authorList>
    </citation>
    <scope>NUCLEOTIDE SEQUENCE [LARGE SCALE GENOMIC DNA]</scope>
    <source>
        <strain evidence="2 3">GR2756</strain>
    </source>
</reference>
<feature type="transmembrane region" description="Helical" evidence="1">
    <location>
        <begin position="95"/>
        <end position="111"/>
    </location>
</feature>
<comment type="caution">
    <text evidence="2">The sequence shown here is derived from an EMBL/GenBank/DDBJ whole genome shotgun (WGS) entry which is preliminary data.</text>
</comment>
<evidence type="ECO:0000313" key="3">
    <source>
        <dbReference type="Proteomes" id="UP001259572"/>
    </source>
</evidence>
<dbReference type="Proteomes" id="UP001259572">
    <property type="component" value="Unassembled WGS sequence"/>
</dbReference>
<keyword evidence="1" id="KW-0472">Membrane</keyword>
<protein>
    <submittedName>
        <fullName evidence="2">YbaN family protein</fullName>
    </submittedName>
</protein>
<dbReference type="Pfam" id="PF04304">
    <property type="entry name" value="DUF454"/>
    <property type="match status" value="1"/>
</dbReference>
<dbReference type="PANTHER" id="PTHR35813">
    <property type="entry name" value="INNER MEMBRANE PROTEIN YBAN"/>
    <property type="match status" value="1"/>
</dbReference>
<feature type="transmembrane region" description="Helical" evidence="1">
    <location>
        <begin position="12"/>
        <end position="39"/>
    </location>
</feature>